<name>A0A1I6RJ25_9FLAO</name>
<dbReference type="OrthoDB" id="1201864at2"/>
<dbReference type="Proteomes" id="UP000199312">
    <property type="component" value="Unassembled WGS sequence"/>
</dbReference>
<feature type="transmembrane region" description="Helical" evidence="1">
    <location>
        <begin position="35"/>
        <end position="52"/>
    </location>
</feature>
<keyword evidence="1" id="KW-1133">Transmembrane helix</keyword>
<keyword evidence="1" id="KW-0472">Membrane</keyword>
<dbReference type="RefSeq" id="WP_090227414.1">
    <property type="nucleotide sequence ID" value="NZ_FOZP01000006.1"/>
</dbReference>
<accession>A0A1I6RJ25</accession>
<organism evidence="2 3">
    <name type="scientific">Lutibacter maritimus</name>
    <dbReference type="NCBI Taxonomy" id="593133"/>
    <lineage>
        <taxon>Bacteria</taxon>
        <taxon>Pseudomonadati</taxon>
        <taxon>Bacteroidota</taxon>
        <taxon>Flavobacteriia</taxon>
        <taxon>Flavobacteriales</taxon>
        <taxon>Flavobacteriaceae</taxon>
        <taxon>Lutibacter</taxon>
    </lineage>
</organism>
<gene>
    <name evidence="2" type="ORF">SAMN04488006_2525</name>
</gene>
<dbReference type="AlphaFoldDB" id="A0A1I6RJ25"/>
<reference evidence="3" key="1">
    <citation type="submission" date="2016-10" db="EMBL/GenBank/DDBJ databases">
        <authorList>
            <person name="Varghese N."/>
            <person name="Submissions S."/>
        </authorList>
    </citation>
    <scope>NUCLEOTIDE SEQUENCE [LARGE SCALE GENOMIC DNA]</scope>
    <source>
        <strain evidence="3">DSM 24450</strain>
    </source>
</reference>
<evidence type="ECO:0000256" key="1">
    <source>
        <dbReference type="SAM" id="Phobius"/>
    </source>
</evidence>
<evidence type="ECO:0000313" key="3">
    <source>
        <dbReference type="Proteomes" id="UP000199312"/>
    </source>
</evidence>
<proteinExistence type="predicted"/>
<keyword evidence="3" id="KW-1185">Reference proteome</keyword>
<dbReference type="EMBL" id="FOZP01000006">
    <property type="protein sequence ID" value="SFS64731.1"/>
    <property type="molecule type" value="Genomic_DNA"/>
</dbReference>
<sequence length="171" mass="19934">MSTTNSKDFLDTWTFSAKEWNLFIKEAKSLKKEDNIYMGIATLIVGIPFLMLSRKITFLMTLIFVIPFAILIPWARNKISTAHLKPIKKEAIVNFYTDYITINNKRIDLYGDKKWIKNMTIIDGKNGLKLLEIEIAWSTRKGDTFDETRIPIPSNKIERAEALIEYYKLYA</sequence>
<dbReference type="STRING" id="593133.SAMN04488006_2525"/>
<protein>
    <recommendedName>
        <fullName evidence="4">YcxB-like protein</fullName>
    </recommendedName>
</protein>
<feature type="transmembrane region" description="Helical" evidence="1">
    <location>
        <begin position="58"/>
        <end position="75"/>
    </location>
</feature>
<evidence type="ECO:0008006" key="4">
    <source>
        <dbReference type="Google" id="ProtNLM"/>
    </source>
</evidence>
<evidence type="ECO:0000313" key="2">
    <source>
        <dbReference type="EMBL" id="SFS64731.1"/>
    </source>
</evidence>
<keyword evidence="1" id="KW-0812">Transmembrane</keyword>